<sequence length="272" mass="29337">MMGAIVASDLDRTLVYSARALALDTPDELAPALVVSEVYQGAPLSFMTREAERLLDGIRTRAEFVPVTTRTPAQYARIAFPAPRPRYAIVSNGGTILVDGRPDEDRAARLRADVAASSAPLDEIDAVLRDPANAGWVLRVHEADGLFLYAIVDREAVPTDWLVELGERCHALGWTISLQGRKLYCVPEPVTKGRAVDELRERLGASLVFAAGDSLLDRSLIEAAEIAYRPAHGELEDAGYGASNLTVTDTRGVLAGEEILRRISEALTSSGA</sequence>
<dbReference type="InterPro" id="IPR024197">
    <property type="entry name" value="TPP-like"/>
</dbReference>
<dbReference type="InterPro" id="IPR023214">
    <property type="entry name" value="HAD_sf"/>
</dbReference>
<name>A0A7J5C0F4_9MICO</name>
<proteinExistence type="predicted"/>
<dbReference type="Proteomes" id="UP000467240">
    <property type="component" value="Unassembled WGS sequence"/>
</dbReference>
<dbReference type="InterPro" id="IPR036412">
    <property type="entry name" value="HAD-like_sf"/>
</dbReference>
<keyword evidence="2" id="KW-1185">Reference proteome</keyword>
<dbReference type="AlphaFoldDB" id="A0A7J5C0F4"/>
<evidence type="ECO:0000313" key="2">
    <source>
        <dbReference type="Proteomes" id="UP000467240"/>
    </source>
</evidence>
<protein>
    <submittedName>
        <fullName evidence="1">HAD family hydrolase</fullName>
    </submittedName>
</protein>
<dbReference type="EMBL" id="WBJZ01000004">
    <property type="protein sequence ID" value="KAB1660204.1"/>
    <property type="molecule type" value="Genomic_DNA"/>
</dbReference>
<dbReference type="OrthoDB" id="1666512at2"/>
<keyword evidence="1" id="KW-0378">Hydrolase</keyword>
<reference evidence="1 2" key="1">
    <citation type="submission" date="2019-09" db="EMBL/GenBank/DDBJ databases">
        <title>Phylogeny of genus Pseudoclavibacter and closely related genus.</title>
        <authorList>
            <person name="Li Y."/>
        </authorList>
    </citation>
    <scope>NUCLEOTIDE SEQUENCE [LARGE SCALE GENOMIC DNA]</scope>
    <source>
        <strain evidence="1 2">DSM 23821</strain>
    </source>
</reference>
<organism evidence="1 2">
    <name type="scientific">Pseudoclavibacter chungangensis</name>
    <dbReference type="NCBI Taxonomy" id="587635"/>
    <lineage>
        <taxon>Bacteria</taxon>
        <taxon>Bacillati</taxon>
        <taxon>Actinomycetota</taxon>
        <taxon>Actinomycetes</taxon>
        <taxon>Micrococcales</taxon>
        <taxon>Microbacteriaceae</taxon>
        <taxon>Pseudoclavibacter</taxon>
    </lineage>
</organism>
<dbReference type="Gene3D" id="3.40.50.1000">
    <property type="entry name" value="HAD superfamily/HAD-like"/>
    <property type="match status" value="1"/>
</dbReference>
<dbReference type="GO" id="GO:0016787">
    <property type="term" value="F:hydrolase activity"/>
    <property type="evidence" value="ECO:0007669"/>
    <property type="project" value="UniProtKB-KW"/>
</dbReference>
<gene>
    <name evidence="1" type="ORF">F8O01_03725</name>
</gene>
<accession>A0A7J5C0F4</accession>
<dbReference type="PIRSF" id="PIRSF030802">
    <property type="entry name" value="UCP030802"/>
    <property type="match status" value="1"/>
</dbReference>
<dbReference type="SUPFAM" id="SSF56784">
    <property type="entry name" value="HAD-like"/>
    <property type="match status" value="1"/>
</dbReference>
<evidence type="ECO:0000313" key="1">
    <source>
        <dbReference type="EMBL" id="KAB1660204.1"/>
    </source>
</evidence>
<comment type="caution">
    <text evidence="1">The sequence shown here is derived from an EMBL/GenBank/DDBJ whole genome shotgun (WGS) entry which is preliminary data.</text>
</comment>